<feature type="transmembrane region" description="Helical" evidence="1">
    <location>
        <begin position="36"/>
        <end position="53"/>
    </location>
</feature>
<feature type="transmembrane region" description="Helical" evidence="1">
    <location>
        <begin position="365"/>
        <end position="385"/>
    </location>
</feature>
<feature type="transmembrane region" description="Helical" evidence="1">
    <location>
        <begin position="6"/>
        <end position="29"/>
    </location>
</feature>
<feature type="transmembrane region" description="Helical" evidence="1">
    <location>
        <begin position="126"/>
        <end position="148"/>
    </location>
</feature>
<proteinExistence type="predicted"/>
<dbReference type="Proteomes" id="UP000249986">
    <property type="component" value="Unassembled WGS sequence"/>
</dbReference>
<organism evidence="2 3">
    <name type="scientific">Clostridium perfringens</name>
    <dbReference type="NCBI Taxonomy" id="1502"/>
    <lineage>
        <taxon>Bacteria</taxon>
        <taxon>Bacillati</taxon>
        <taxon>Bacillota</taxon>
        <taxon>Clostridia</taxon>
        <taxon>Eubacteriales</taxon>
        <taxon>Clostridiaceae</taxon>
        <taxon>Clostridium</taxon>
    </lineage>
</organism>
<keyword evidence="1" id="KW-0472">Membrane</keyword>
<keyword evidence="1" id="KW-0812">Transmembrane</keyword>
<name>A0A2X2YCL2_CLOPF</name>
<gene>
    <name evidence="2" type="ORF">NCTC10719_02348</name>
</gene>
<evidence type="ECO:0000256" key="1">
    <source>
        <dbReference type="SAM" id="Phobius"/>
    </source>
</evidence>
<dbReference type="EMBL" id="UAWG01000019">
    <property type="protein sequence ID" value="SQB60693.1"/>
    <property type="molecule type" value="Genomic_DNA"/>
</dbReference>
<feature type="transmembrane region" description="Helical" evidence="1">
    <location>
        <begin position="73"/>
        <end position="95"/>
    </location>
</feature>
<sequence length="439" mass="51837">MNNDLLVLIDSLTLIIMSIFLFNSIYCIWKKRGKTVHLVYIIIYIIYNYQVIYNLFSDYNYYSKFQGFIISQYDIKTCLLTDLFLIIMSIILFVFGKDNNKNNALLVYDKNEFIIKNKVYENLIRIILIIVMIYPMIKIIISGNIGYFLDYAEIALNPTNFNYDVIQLYNEIFNQSFISIICVGIYILIRRKINLFDFIILSFITMLSIYFNGKRNIVIISIVVILICLYIKQKISSKVLLILSSILVAVFMIYSVLYVDVLKSEYSSNNIFENLYIDIGRTDRLKMVIYSLLNSEQIKILDYMGQTFIFTIFAFVPRILWPLKGYPYYNYFSYKLFFPSSYEIPYDKIRADWITYGLSGMTTSFFDEIIANFSWLGFIIGPFIIAKLCKYADKANILVKLLTIFLITQLVRNVISPVQFYMWVLVVLIYKIRDKERKI</sequence>
<feature type="transmembrane region" description="Helical" evidence="1">
    <location>
        <begin position="303"/>
        <end position="321"/>
    </location>
</feature>
<feature type="transmembrane region" description="Helical" evidence="1">
    <location>
        <begin position="195"/>
        <end position="211"/>
    </location>
</feature>
<accession>A0A2X2YCL2</accession>
<feature type="transmembrane region" description="Helical" evidence="1">
    <location>
        <begin position="168"/>
        <end position="188"/>
    </location>
</feature>
<keyword evidence="1" id="KW-1133">Transmembrane helix</keyword>
<dbReference type="RefSeq" id="WP_111926823.1">
    <property type="nucleotide sequence ID" value="NZ_UAWG01000019.1"/>
</dbReference>
<feature type="transmembrane region" description="Helical" evidence="1">
    <location>
        <begin position="217"/>
        <end position="232"/>
    </location>
</feature>
<protein>
    <recommendedName>
        <fullName evidence="4">Oligosaccharide repeat unit polymerase</fullName>
    </recommendedName>
</protein>
<dbReference type="AlphaFoldDB" id="A0A2X2YCL2"/>
<evidence type="ECO:0000313" key="3">
    <source>
        <dbReference type="Proteomes" id="UP000249986"/>
    </source>
</evidence>
<feature type="transmembrane region" description="Helical" evidence="1">
    <location>
        <begin position="239"/>
        <end position="259"/>
    </location>
</feature>
<evidence type="ECO:0000313" key="2">
    <source>
        <dbReference type="EMBL" id="SQB60693.1"/>
    </source>
</evidence>
<reference evidence="2 3" key="1">
    <citation type="submission" date="2018-06" db="EMBL/GenBank/DDBJ databases">
        <authorList>
            <consortium name="Pathogen Informatics"/>
            <person name="Doyle S."/>
        </authorList>
    </citation>
    <scope>NUCLEOTIDE SEQUENCE [LARGE SCALE GENOMIC DNA]</scope>
    <source>
        <strain evidence="2 3">NCTC10719</strain>
    </source>
</reference>
<feature type="transmembrane region" description="Helical" evidence="1">
    <location>
        <begin position="397"/>
        <end position="430"/>
    </location>
</feature>
<evidence type="ECO:0008006" key="4">
    <source>
        <dbReference type="Google" id="ProtNLM"/>
    </source>
</evidence>